<dbReference type="PANTHER" id="PTHR35218">
    <property type="entry name" value="RNASE H DOMAIN-CONTAINING PROTEIN"/>
    <property type="match status" value="1"/>
</dbReference>
<reference evidence="1 2" key="1">
    <citation type="submission" date="2024-04" db="EMBL/GenBank/DDBJ databases">
        <authorList>
            <person name="Fracassetti M."/>
        </authorList>
    </citation>
    <scope>NUCLEOTIDE SEQUENCE [LARGE SCALE GENOMIC DNA]</scope>
</reference>
<dbReference type="EMBL" id="OZ034817">
    <property type="protein sequence ID" value="CAL1381225.1"/>
    <property type="molecule type" value="Genomic_DNA"/>
</dbReference>
<proteinExistence type="predicted"/>
<protein>
    <submittedName>
        <fullName evidence="1">Uncharacterized protein</fullName>
    </submittedName>
</protein>
<evidence type="ECO:0000313" key="2">
    <source>
        <dbReference type="Proteomes" id="UP001497516"/>
    </source>
</evidence>
<dbReference type="AlphaFoldDB" id="A0AAV2E5T5"/>
<dbReference type="PANTHER" id="PTHR35218:SF9">
    <property type="entry name" value="ENDONUCLEASE_EXONUCLEASE_PHOSPHATASE DOMAIN-CONTAINING PROTEIN"/>
    <property type="match status" value="1"/>
</dbReference>
<dbReference type="Proteomes" id="UP001497516">
    <property type="component" value="Chromosome 4"/>
</dbReference>
<keyword evidence="2" id="KW-1185">Reference proteome</keyword>
<sequence>MVNIFAWNCQGAGHDMFISDFQSFFIPMRLEIVVIVEPHIGKEVAKGLVPRTGFDGVLMVDAIGFAGGIWVLWDEQVLQVNQLDAWE</sequence>
<gene>
    <name evidence="1" type="ORF">LTRI10_LOCUS22620</name>
</gene>
<organism evidence="1 2">
    <name type="scientific">Linum trigynum</name>
    <dbReference type="NCBI Taxonomy" id="586398"/>
    <lineage>
        <taxon>Eukaryota</taxon>
        <taxon>Viridiplantae</taxon>
        <taxon>Streptophyta</taxon>
        <taxon>Embryophyta</taxon>
        <taxon>Tracheophyta</taxon>
        <taxon>Spermatophyta</taxon>
        <taxon>Magnoliopsida</taxon>
        <taxon>eudicotyledons</taxon>
        <taxon>Gunneridae</taxon>
        <taxon>Pentapetalae</taxon>
        <taxon>rosids</taxon>
        <taxon>fabids</taxon>
        <taxon>Malpighiales</taxon>
        <taxon>Linaceae</taxon>
        <taxon>Linum</taxon>
    </lineage>
</organism>
<name>A0AAV2E5T5_9ROSI</name>
<evidence type="ECO:0000313" key="1">
    <source>
        <dbReference type="EMBL" id="CAL1381225.1"/>
    </source>
</evidence>
<accession>A0AAV2E5T5</accession>